<gene>
    <name evidence="1" type="ORF">G3O08_15090</name>
</gene>
<dbReference type="RefSeq" id="WP_163286221.1">
    <property type="nucleotide sequence ID" value="NZ_JAAGVY010000034.1"/>
</dbReference>
<proteinExistence type="predicted"/>
<name>A0A7K3WTM5_9FLAO</name>
<dbReference type="EMBL" id="JAAGVY010000034">
    <property type="protein sequence ID" value="NEN24826.1"/>
    <property type="molecule type" value="Genomic_DNA"/>
</dbReference>
<evidence type="ECO:0000313" key="1">
    <source>
        <dbReference type="EMBL" id="NEN24826.1"/>
    </source>
</evidence>
<evidence type="ECO:0000313" key="2">
    <source>
        <dbReference type="Proteomes" id="UP000486602"/>
    </source>
</evidence>
<protein>
    <submittedName>
        <fullName evidence="1">DUF2141 domain-containing protein</fullName>
    </submittedName>
</protein>
<accession>A0A7K3WTM5</accession>
<sequence length="150" mass="16862">MILLNSHFFSKILPVLLLLFLLLNISVGQSQDVHKLELQFTGLENDDESVVLIAVYNKSDNFLGDKPFMDFAAKTNGKADFAHIIELPKGTYAIAFFQDLNGNKILDKNFVGYPKEPFAFSNNAPANFGPPKWSDAVFKLEKSEVMKIDF</sequence>
<comment type="caution">
    <text evidence="1">The sequence shown here is derived from an EMBL/GenBank/DDBJ whole genome shotgun (WGS) entry which is preliminary data.</text>
</comment>
<dbReference type="AlphaFoldDB" id="A0A7K3WTM5"/>
<organism evidence="1 2">
    <name type="scientific">Cryomorpha ignava</name>
    <dbReference type="NCBI Taxonomy" id="101383"/>
    <lineage>
        <taxon>Bacteria</taxon>
        <taxon>Pseudomonadati</taxon>
        <taxon>Bacteroidota</taxon>
        <taxon>Flavobacteriia</taxon>
        <taxon>Flavobacteriales</taxon>
        <taxon>Cryomorphaceae</taxon>
        <taxon>Cryomorpha</taxon>
    </lineage>
</organism>
<dbReference type="Proteomes" id="UP000486602">
    <property type="component" value="Unassembled WGS sequence"/>
</dbReference>
<dbReference type="Pfam" id="PF09912">
    <property type="entry name" value="DUF2141"/>
    <property type="match status" value="1"/>
</dbReference>
<keyword evidence="2" id="KW-1185">Reference proteome</keyword>
<reference evidence="1 2" key="1">
    <citation type="submission" date="2020-02" db="EMBL/GenBank/DDBJ databases">
        <title>Out from the shadows clarifying the taxonomy of the family Cryomorphaceae and related taxa by utilizing the GTDB taxonomic framework.</title>
        <authorList>
            <person name="Bowman J.P."/>
        </authorList>
    </citation>
    <scope>NUCLEOTIDE SEQUENCE [LARGE SCALE GENOMIC DNA]</scope>
    <source>
        <strain evidence="1 2">QSSC 1-22</strain>
    </source>
</reference>
<dbReference type="InterPro" id="IPR018673">
    <property type="entry name" value="DUF2141"/>
</dbReference>